<feature type="region of interest" description="Disordered" evidence="1">
    <location>
        <begin position="1"/>
        <end position="20"/>
    </location>
</feature>
<gene>
    <name evidence="3" type="ORF">B0T46_17190</name>
</gene>
<name>A0A1W0BNX6_9NOCA</name>
<evidence type="ECO:0000259" key="2">
    <source>
        <dbReference type="Pfam" id="PF13649"/>
    </source>
</evidence>
<accession>A0A1W0BNX6</accession>
<dbReference type="Gene3D" id="3.40.50.150">
    <property type="entry name" value="Vaccinia Virus protein VP39"/>
    <property type="match status" value="1"/>
</dbReference>
<dbReference type="PANTHER" id="PTHR43591">
    <property type="entry name" value="METHYLTRANSFERASE"/>
    <property type="match status" value="1"/>
</dbReference>
<dbReference type="InterPro" id="IPR041698">
    <property type="entry name" value="Methyltransf_25"/>
</dbReference>
<protein>
    <recommendedName>
        <fullName evidence="2">Methyltransferase domain-containing protein</fullName>
    </recommendedName>
</protein>
<evidence type="ECO:0000256" key="1">
    <source>
        <dbReference type="SAM" id="MobiDB-lite"/>
    </source>
</evidence>
<dbReference type="InterPro" id="IPR029063">
    <property type="entry name" value="SAM-dependent_MTases_sf"/>
</dbReference>
<dbReference type="Pfam" id="PF13649">
    <property type="entry name" value="Methyltransf_25"/>
    <property type="match status" value="1"/>
</dbReference>
<organism evidence="3 4">
    <name type="scientific">Nocardia donostiensis</name>
    <dbReference type="NCBI Taxonomy" id="1538463"/>
    <lineage>
        <taxon>Bacteria</taxon>
        <taxon>Bacillati</taxon>
        <taxon>Actinomycetota</taxon>
        <taxon>Actinomycetes</taxon>
        <taxon>Mycobacteriales</taxon>
        <taxon>Nocardiaceae</taxon>
        <taxon>Nocardia</taxon>
    </lineage>
</organism>
<dbReference type="AlphaFoldDB" id="A0A1W0BNX6"/>
<dbReference type="STRING" id="1538463.B0T36_10110"/>
<proteinExistence type="predicted"/>
<evidence type="ECO:0000313" key="4">
    <source>
        <dbReference type="Proteomes" id="UP000188836"/>
    </source>
</evidence>
<dbReference type="CDD" id="cd02440">
    <property type="entry name" value="AdoMet_MTases"/>
    <property type="match status" value="1"/>
</dbReference>
<dbReference type="RefSeq" id="WP_077118427.1">
    <property type="nucleotide sequence ID" value="NZ_LOKT01000006.1"/>
</dbReference>
<dbReference type="Proteomes" id="UP000188836">
    <property type="component" value="Unassembled WGS sequence"/>
</dbReference>
<keyword evidence="4" id="KW-1185">Reference proteome</keyword>
<evidence type="ECO:0000313" key="3">
    <source>
        <dbReference type="EMBL" id="ONM47626.1"/>
    </source>
</evidence>
<dbReference type="PANTHER" id="PTHR43591:SF24">
    <property type="entry name" value="2-METHOXY-6-POLYPRENYL-1,4-BENZOQUINOL METHYLASE, MITOCHONDRIAL"/>
    <property type="match status" value="1"/>
</dbReference>
<sequence>MHEDHRVSATDTIDTLPRGGPAASWLDRQLETERLEFLDRDDVDDRVKRSVVRALEHICTKFRYNEKFAQLAMQEVADIPRPRILELGAGHGGFSRELLERHPDVEVTVTDIDPASVDDMAAGDLGSHPRAVVRVEDATSINAPDQAYDLVVFAQSFHHLPPRAAAAAIAEATRVAKKFLIVDVLRQSPIVQPLRLPLISAVILLGQGYPTAHDWLISELRAYSPSALQALAAHTETDIATRFSNDRIHQVAVMSRGDLDKV</sequence>
<dbReference type="OrthoDB" id="4125239at2"/>
<dbReference type="GO" id="GO:0008168">
    <property type="term" value="F:methyltransferase activity"/>
    <property type="evidence" value="ECO:0007669"/>
    <property type="project" value="TreeGrafter"/>
</dbReference>
<comment type="caution">
    <text evidence="3">The sequence shown here is derived from an EMBL/GenBank/DDBJ whole genome shotgun (WGS) entry which is preliminary data.</text>
</comment>
<feature type="domain" description="Methyltransferase" evidence="2">
    <location>
        <begin position="84"/>
        <end position="177"/>
    </location>
</feature>
<reference evidence="3 4" key="1">
    <citation type="journal article" date="2016" name="Antonie Van Leeuwenhoek">
        <title>Nocardia donostiensis sp. nov., isolated from human respiratory specimens.</title>
        <authorList>
            <person name="Ercibengoa M."/>
            <person name="Bell M."/>
            <person name="Marimon J.M."/>
            <person name="Humrighouse B."/>
            <person name="Klenk H.P."/>
            <person name="Potter G."/>
            <person name="Perez-Trallero E."/>
        </authorList>
    </citation>
    <scope>NUCLEOTIDE SEQUENCE [LARGE SCALE GENOMIC DNA]</scope>
    <source>
        <strain evidence="3 4">X1655</strain>
    </source>
</reference>
<dbReference type="SUPFAM" id="SSF53335">
    <property type="entry name" value="S-adenosyl-L-methionine-dependent methyltransferases"/>
    <property type="match status" value="1"/>
</dbReference>
<dbReference type="EMBL" id="MUMY01000014">
    <property type="protein sequence ID" value="ONM47626.1"/>
    <property type="molecule type" value="Genomic_DNA"/>
</dbReference>